<name>A0A2A9NPJ6_9AGAR</name>
<organism evidence="2 3">
    <name type="scientific">Amanita thiersii Skay4041</name>
    <dbReference type="NCBI Taxonomy" id="703135"/>
    <lineage>
        <taxon>Eukaryota</taxon>
        <taxon>Fungi</taxon>
        <taxon>Dikarya</taxon>
        <taxon>Basidiomycota</taxon>
        <taxon>Agaricomycotina</taxon>
        <taxon>Agaricomycetes</taxon>
        <taxon>Agaricomycetidae</taxon>
        <taxon>Agaricales</taxon>
        <taxon>Pluteineae</taxon>
        <taxon>Amanitaceae</taxon>
        <taxon>Amanita</taxon>
    </lineage>
</organism>
<dbReference type="Pfam" id="PF17921">
    <property type="entry name" value="Integrase_H2C2"/>
    <property type="match status" value="1"/>
</dbReference>
<evidence type="ECO:0000259" key="1">
    <source>
        <dbReference type="Pfam" id="PF17921"/>
    </source>
</evidence>
<dbReference type="AlphaFoldDB" id="A0A2A9NPJ6"/>
<reference evidence="2 3" key="1">
    <citation type="submission" date="2014-02" db="EMBL/GenBank/DDBJ databases">
        <title>Transposable element dynamics among asymbiotic and ectomycorrhizal Amanita fungi.</title>
        <authorList>
            <consortium name="DOE Joint Genome Institute"/>
            <person name="Hess J."/>
            <person name="Skrede I."/>
            <person name="Wolfe B."/>
            <person name="LaButti K."/>
            <person name="Ohm R.A."/>
            <person name="Grigoriev I.V."/>
            <person name="Pringle A."/>
        </authorList>
    </citation>
    <scope>NUCLEOTIDE SEQUENCE [LARGE SCALE GENOMIC DNA]</scope>
    <source>
        <strain evidence="2 3">SKay4041</strain>
    </source>
</reference>
<dbReference type="InterPro" id="IPR041588">
    <property type="entry name" value="Integrase_H2C2"/>
</dbReference>
<dbReference type="OrthoDB" id="2499658at2759"/>
<gene>
    <name evidence="2" type="ORF">AMATHDRAFT_48086</name>
</gene>
<evidence type="ECO:0000313" key="3">
    <source>
        <dbReference type="Proteomes" id="UP000242287"/>
    </source>
</evidence>
<dbReference type="EMBL" id="KZ302009">
    <property type="protein sequence ID" value="PFH50177.1"/>
    <property type="molecule type" value="Genomic_DNA"/>
</dbReference>
<protein>
    <recommendedName>
        <fullName evidence="1">Integrase zinc-binding domain-containing protein</fullName>
    </recommendedName>
</protein>
<evidence type="ECO:0000313" key="2">
    <source>
        <dbReference type="EMBL" id="PFH50177.1"/>
    </source>
</evidence>
<keyword evidence="3" id="KW-1185">Reference proteome</keyword>
<dbReference type="Proteomes" id="UP000242287">
    <property type="component" value="Unassembled WGS sequence"/>
</dbReference>
<accession>A0A2A9NPJ6</accession>
<sequence length="614" mass="66983">MSPDRLQAARSPQLCSKPYDRIGVPMPTSVLEEAPTDQVLTDTEDRPGFPTYAEYKTMEQTYINSLSPKRQPKALISQVLFDKIWDVLTNSSGARETAQFRFWVRKMFMLQRLERTKLSLNAGVNPGQLVVVHDGLLVAVQEQIYGLLCYCHGQANHGGRDRTCAVVRRHYTWVPKELIAQFVKMCPTCRDKKQNNGHVIQNLTVGLIAAASPDVRYYPPSPSLCGTPTLSLPFETEAGSTSSDESCYSSSAAGSSLSPLQLDVTLHSLLSYKDLSSTFVPGRPNVAAEDSAPIYTGVHPKNVPTGLGLHSLPMSREVSLYQGLPNGWQFHSDYAAAYTACVEMNTQRCEQANNTNQPLLKKGRRRPRVPSIAPILGPDLHTFIGDGPMSICTSPGLTESGVDAQAGARMLEPLSAANLVSSTMFTRDMQAAPPQEMYSTCIDPALLSMPSIKREPTEYPRGYLKQMSVFNQSINIPRTALQGSSVVEMQFIDAPTRAGLPPPLNLLYSNTMNAENWLTIQSLYAYRDSQPIPSPTLSDSGSPDSLTPELLESDICEVNNDSPLTTALSTPHDESLGGLAEMMANSDGSFRCSPIEDSNVRSVGGGGISFQVHV</sequence>
<dbReference type="Gene3D" id="1.10.340.70">
    <property type="match status" value="1"/>
</dbReference>
<proteinExistence type="predicted"/>
<feature type="domain" description="Integrase zinc-binding" evidence="1">
    <location>
        <begin position="147"/>
        <end position="194"/>
    </location>
</feature>
<dbReference type="STRING" id="703135.A0A2A9NPJ6"/>